<evidence type="ECO:0000313" key="1">
    <source>
        <dbReference type="EMBL" id="MFG3193260.1"/>
    </source>
</evidence>
<dbReference type="Proteomes" id="UP001604282">
    <property type="component" value="Unassembled WGS sequence"/>
</dbReference>
<comment type="caution">
    <text evidence="1">The sequence shown here is derived from an EMBL/GenBank/DDBJ whole genome shotgun (WGS) entry which is preliminary data.</text>
</comment>
<gene>
    <name evidence="1" type="ORF">ACGFYS_30520</name>
</gene>
<sequence>MTATSPATRLVTAAAREVLRPLGLQQRGRSRTWIDDHGWWLGVVEFQPGRSDGSYLNVGVMWLWQDRDHLSFDAGGREPGFERFVNPAQCALDAQSLARRAAALVRENRARFVDLPSTTAFLTSQKPRPDHFWDGYHAGVAAGLSGRTTTARHHLDRVLAEDAFAPWMVRAQESARRLHALAEDPKAFRAWATATTTSCRRRLELPTGRTAATADYWS</sequence>
<accession>A0ABW7C0N3</accession>
<organism evidence="1 2">
    <name type="scientific">Streptomyces omiyaensis</name>
    <dbReference type="NCBI Taxonomy" id="68247"/>
    <lineage>
        <taxon>Bacteria</taxon>
        <taxon>Bacillati</taxon>
        <taxon>Actinomycetota</taxon>
        <taxon>Actinomycetes</taxon>
        <taxon>Kitasatosporales</taxon>
        <taxon>Streptomycetaceae</taxon>
        <taxon>Streptomyces</taxon>
    </lineage>
</organism>
<dbReference type="RefSeq" id="WP_392884651.1">
    <property type="nucleotide sequence ID" value="NZ_JBICZW010000027.1"/>
</dbReference>
<name>A0ABW7C0N3_9ACTN</name>
<dbReference type="EMBL" id="JBICZW010000027">
    <property type="protein sequence ID" value="MFG3193260.1"/>
    <property type="molecule type" value="Genomic_DNA"/>
</dbReference>
<keyword evidence="2" id="KW-1185">Reference proteome</keyword>
<protein>
    <recommendedName>
        <fullName evidence="3">DUF4304 domain-containing protein</fullName>
    </recommendedName>
</protein>
<evidence type="ECO:0000313" key="2">
    <source>
        <dbReference type="Proteomes" id="UP001604282"/>
    </source>
</evidence>
<proteinExistence type="predicted"/>
<evidence type="ECO:0008006" key="3">
    <source>
        <dbReference type="Google" id="ProtNLM"/>
    </source>
</evidence>
<reference evidence="1 2" key="1">
    <citation type="submission" date="2024-10" db="EMBL/GenBank/DDBJ databases">
        <title>The Natural Products Discovery Center: Release of the First 8490 Sequenced Strains for Exploring Actinobacteria Biosynthetic Diversity.</title>
        <authorList>
            <person name="Kalkreuter E."/>
            <person name="Kautsar S.A."/>
            <person name="Yang D."/>
            <person name="Bader C.D."/>
            <person name="Teijaro C.N."/>
            <person name="Fluegel L."/>
            <person name="Davis C.M."/>
            <person name="Simpson J.R."/>
            <person name="Lauterbach L."/>
            <person name="Steele A.D."/>
            <person name="Gui C."/>
            <person name="Meng S."/>
            <person name="Li G."/>
            <person name="Viehrig K."/>
            <person name="Ye F."/>
            <person name="Su P."/>
            <person name="Kiefer A.F."/>
            <person name="Nichols A."/>
            <person name="Cepeda A.J."/>
            <person name="Yan W."/>
            <person name="Fan B."/>
            <person name="Jiang Y."/>
            <person name="Adhikari A."/>
            <person name="Zheng C.-J."/>
            <person name="Schuster L."/>
            <person name="Cowan T.M."/>
            <person name="Smanski M.J."/>
            <person name="Chevrette M.G."/>
            <person name="De Carvalho L.P.S."/>
            <person name="Shen B."/>
        </authorList>
    </citation>
    <scope>NUCLEOTIDE SEQUENCE [LARGE SCALE GENOMIC DNA]</scope>
    <source>
        <strain evidence="1 2">NPDC048229</strain>
    </source>
</reference>